<keyword evidence="4" id="KW-1185">Reference proteome</keyword>
<dbReference type="Gene3D" id="2.40.128.110">
    <property type="entry name" value="Lipid/polyisoprenoid-binding, YceI-like"/>
    <property type="match status" value="1"/>
</dbReference>
<dbReference type="SMART" id="SM00867">
    <property type="entry name" value="YceI"/>
    <property type="match status" value="1"/>
</dbReference>
<feature type="chain" id="PRO_5045151992" evidence="1">
    <location>
        <begin position="21"/>
        <end position="184"/>
    </location>
</feature>
<dbReference type="PANTHER" id="PTHR34406:SF1">
    <property type="entry name" value="PROTEIN YCEI"/>
    <property type="match status" value="1"/>
</dbReference>
<dbReference type="RefSeq" id="WP_318649123.1">
    <property type="nucleotide sequence ID" value="NZ_CP137852.1"/>
</dbReference>
<feature type="signal peptide" evidence="1">
    <location>
        <begin position="1"/>
        <end position="20"/>
    </location>
</feature>
<evidence type="ECO:0000313" key="4">
    <source>
        <dbReference type="Proteomes" id="UP001305521"/>
    </source>
</evidence>
<dbReference type="Proteomes" id="UP001305521">
    <property type="component" value="Chromosome"/>
</dbReference>
<keyword evidence="1" id="KW-0732">Signal</keyword>
<evidence type="ECO:0000313" key="3">
    <source>
        <dbReference type="EMBL" id="WPB85157.1"/>
    </source>
</evidence>
<protein>
    <submittedName>
        <fullName evidence="3">YceI family protein</fullName>
    </submittedName>
</protein>
<dbReference type="InterPro" id="IPR036761">
    <property type="entry name" value="TTHA0802/YceI-like_sf"/>
</dbReference>
<feature type="domain" description="Lipid/polyisoprenoid-binding YceI-like" evidence="2">
    <location>
        <begin position="25"/>
        <end position="183"/>
    </location>
</feature>
<gene>
    <name evidence="3" type="ORF">R9Z33_24090</name>
</gene>
<name>A0ABZ0PHS1_9PROT</name>
<organism evidence="3 4">
    <name type="scientific">Sediminicoccus rosea</name>
    <dbReference type="NCBI Taxonomy" id="1225128"/>
    <lineage>
        <taxon>Bacteria</taxon>
        <taxon>Pseudomonadati</taxon>
        <taxon>Pseudomonadota</taxon>
        <taxon>Alphaproteobacteria</taxon>
        <taxon>Acetobacterales</taxon>
        <taxon>Roseomonadaceae</taxon>
        <taxon>Sediminicoccus</taxon>
    </lineage>
</organism>
<evidence type="ECO:0000259" key="2">
    <source>
        <dbReference type="SMART" id="SM00867"/>
    </source>
</evidence>
<proteinExistence type="predicted"/>
<dbReference type="SUPFAM" id="SSF101874">
    <property type="entry name" value="YceI-like"/>
    <property type="match status" value="1"/>
</dbReference>
<dbReference type="PANTHER" id="PTHR34406">
    <property type="entry name" value="PROTEIN YCEI"/>
    <property type="match status" value="1"/>
</dbReference>
<dbReference type="EMBL" id="CP137852">
    <property type="protein sequence ID" value="WPB85157.1"/>
    <property type="molecule type" value="Genomic_DNA"/>
</dbReference>
<accession>A0ABZ0PHS1</accession>
<evidence type="ECO:0000256" key="1">
    <source>
        <dbReference type="SAM" id="SignalP"/>
    </source>
</evidence>
<reference evidence="3 4" key="1">
    <citation type="submission" date="2023-11" db="EMBL/GenBank/DDBJ databases">
        <title>Arctic aerobic anoxygenic photoheterotroph Sediminicoccus rosea KRV36 adapts its photosynthesis to long days of polar summer.</title>
        <authorList>
            <person name="Tomasch J."/>
            <person name="Kopejtka K."/>
            <person name="Bily T."/>
            <person name="Gardiner A.T."/>
            <person name="Gardian Z."/>
            <person name="Shivaramu S."/>
            <person name="Koblizek M."/>
            <person name="Engelhardt F."/>
            <person name="Kaftan D."/>
        </authorList>
    </citation>
    <scope>NUCLEOTIDE SEQUENCE [LARGE SCALE GENOMIC DNA]</scope>
    <source>
        <strain evidence="3 4">R-30</strain>
    </source>
</reference>
<dbReference type="Pfam" id="PF04264">
    <property type="entry name" value="YceI"/>
    <property type="match status" value="1"/>
</dbReference>
<sequence length="184" mass="20046">MIRRRALLALAALPALPAQGQTRTRYVFDQSVGRIGFSARHLGLFTSQGQFDRFQATLLINPDNPQNASVECVVETGEVSIPFPGATDLLRSEAYFDVARHPTARFAGEANGLTEAGGFPIAGQLAVRGITRPFRMTARLIEREGGVARFQAEGEMRRGEFGMVADRTLISDAIRLSVDVRIAV</sequence>
<dbReference type="InterPro" id="IPR007372">
    <property type="entry name" value="Lipid/polyisoprenoid-bd_YceI"/>
</dbReference>